<evidence type="ECO:0000256" key="3">
    <source>
        <dbReference type="ARBA" id="ARBA00023002"/>
    </source>
</evidence>
<dbReference type="InterPro" id="IPR036291">
    <property type="entry name" value="NAD(P)-bd_dom_sf"/>
</dbReference>
<comment type="caution">
    <text evidence="5">The sequence shown here is derived from an EMBL/GenBank/DDBJ whole genome shotgun (WGS) entry which is preliminary data.</text>
</comment>
<dbReference type="PROSITE" id="PS00061">
    <property type="entry name" value="ADH_SHORT"/>
    <property type="match status" value="1"/>
</dbReference>
<reference evidence="5" key="1">
    <citation type="journal article" date="2020" name="Nat. Commun.">
        <title>Large-scale genome sequencing of mycorrhizal fungi provides insights into the early evolution of symbiotic traits.</title>
        <authorList>
            <person name="Miyauchi S."/>
            <person name="Kiss E."/>
            <person name="Kuo A."/>
            <person name="Drula E."/>
            <person name="Kohler A."/>
            <person name="Sanchez-Garcia M."/>
            <person name="Morin E."/>
            <person name="Andreopoulos B."/>
            <person name="Barry K.W."/>
            <person name="Bonito G."/>
            <person name="Buee M."/>
            <person name="Carver A."/>
            <person name="Chen C."/>
            <person name="Cichocki N."/>
            <person name="Clum A."/>
            <person name="Culley D."/>
            <person name="Crous P.W."/>
            <person name="Fauchery L."/>
            <person name="Girlanda M."/>
            <person name="Hayes R.D."/>
            <person name="Keri Z."/>
            <person name="LaButti K."/>
            <person name="Lipzen A."/>
            <person name="Lombard V."/>
            <person name="Magnuson J."/>
            <person name="Maillard F."/>
            <person name="Murat C."/>
            <person name="Nolan M."/>
            <person name="Ohm R.A."/>
            <person name="Pangilinan J."/>
            <person name="Pereira M.F."/>
            <person name="Perotto S."/>
            <person name="Peter M."/>
            <person name="Pfister S."/>
            <person name="Riley R."/>
            <person name="Sitrit Y."/>
            <person name="Stielow J.B."/>
            <person name="Szollosi G."/>
            <person name="Zifcakova L."/>
            <person name="Stursova M."/>
            <person name="Spatafora J.W."/>
            <person name="Tedersoo L."/>
            <person name="Vaario L.M."/>
            <person name="Yamada A."/>
            <person name="Yan M."/>
            <person name="Wang P."/>
            <person name="Xu J."/>
            <person name="Bruns T."/>
            <person name="Baldrian P."/>
            <person name="Vilgalys R."/>
            <person name="Dunand C."/>
            <person name="Henrissat B."/>
            <person name="Grigoriev I.V."/>
            <person name="Hibbett D."/>
            <person name="Nagy L.G."/>
            <person name="Martin F.M."/>
        </authorList>
    </citation>
    <scope>NUCLEOTIDE SEQUENCE</scope>
    <source>
        <strain evidence="5">UP504</strain>
    </source>
</reference>
<dbReference type="OrthoDB" id="37659at2759"/>
<dbReference type="PRINTS" id="PR00081">
    <property type="entry name" value="GDHRDH"/>
</dbReference>
<proteinExistence type="inferred from homology"/>
<dbReference type="AlphaFoldDB" id="A0A9P6DTQ0"/>
<dbReference type="PANTHER" id="PTHR43391">
    <property type="entry name" value="RETINOL DEHYDROGENASE-RELATED"/>
    <property type="match status" value="1"/>
</dbReference>
<dbReference type="EMBL" id="MU129010">
    <property type="protein sequence ID" value="KAF9510803.1"/>
    <property type="molecule type" value="Genomic_DNA"/>
</dbReference>
<feature type="compositionally biased region" description="Basic residues" evidence="4">
    <location>
        <begin position="10"/>
        <end position="29"/>
    </location>
</feature>
<dbReference type="InterPro" id="IPR002347">
    <property type="entry name" value="SDR_fam"/>
</dbReference>
<dbReference type="SUPFAM" id="SSF51735">
    <property type="entry name" value="NAD(P)-binding Rossmann-fold domains"/>
    <property type="match status" value="1"/>
</dbReference>
<evidence type="ECO:0008006" key="7">
    <source>
        <dbReference type="Google" id="ProtNLM"/>
    </source>
</evidence>
<keyword evidence="2" id="KW-0521">NADP</keyword>
<keyword evidence="6" id="KW-1185">Reference proteome</keyword>
<feature type="region of interest" description="Disordered" evidence="4">
    <location>
        <begin position="1"/>
        <end position="29"/>
    </location>
</feature>
<evidence type="ECO:0000313" key="5">
    <source>
        <dbReference type="EMBL" id="KAF9510803.1"/>
    </source>
</evidence>
<comment type="similarity">
    <text evidence="1">Belongs to the short-chain dehydrogenases/reductases (SDR) family.</text>
</comment>
<organism evidence="5 6">
    <name type="scientific">Hydnum rufescens UP504</name>
    <dbReference type="NCBI Taxonomy" id="1448309"/>
    <lineage>
        <taxon>Eukaryota</taxon>
        <taxon>Fungi</taxon>
        <taxon>Dikarya</taxon>
        <taxon>Basidiomycota</taxon>
        <taxon>Agaricomycotina</taxon>
        <taxon>Agaricomycetes</taxon>
        <taxon>Cantharellales</taxon>
        <taxon>Hydnaceae</taxon>
        <taxon>Hydnum</taxon>
    </lineage>
</organism>
<gene>
    <name evidence="5" type="ORF">BS47DRAFT_1377385</name>
</gene>
<dbReference type="GO" id="GO:0016491">
    <property type="term" value="F:oxidoreductase activity"/>
    <property type="evidence" value="ECO:0007669"/>
    <property type="project" value="UniProtKB-KW"/>
</dbReference>
<evidence type="ECO:0000313" key="6">
    <source>
        <dbReference type="Proteomes" id="UP000886523"/>
    </source>
</evidence>
<dbReference type="Proteomes" id="UP000886523">
    <property type="component" value="Unassembled WGS sequence"/>
</dbReference>
<protein>
    <recommendedName>
        <fullName evidence="7">NAD(P)-binding protein</fullName>
    </recommendedName>
</protein>
<dbReference type="PANTHER" id="PTHR43391:SF14">
    <property type="entry name" value="DEHYDROGENASE_REDUCTASE SDR FAMILY PROTEIN 7-LIKE"/>
    <property type="match status" value="1"/>
</dbReference>
<accession>A0A9P6DTQ0</accession>
<dbReference type="InterPro" id="IPR020904">
    <property type="entry name" value="Sc_DH/Rdtase_CS"/>
</dbReference>
<keyword evidence="3" id="KW-0560">Oxidoreductase</keyword>
<evidence type="ECO:0000256" key="4">
    <source>
        <dbReference type="SAM" id="MobiDB-lite"/>
    </source>
</evidence>
<evidence type="ECO:0000256" key="1">
    <source>
        <dbReference type="ARBA" id="ARBA00006484"/>
    </source>
</evidence>
<dbReference type="GO" id="GO:0005829">
    <property type="term" value="C:cytosol"/>
    <property type="evidence" value="ECO:0007669"/>
    <property type="project" value="TreeGrafter"/>
</dbReference>
<dbReference type="Pfam" id="PF00106">
    <property type="entry name" value="adh_short"/>
    <property type="match status" value="2"/>
</dbReference>
<dbReference type="Gene3D" id="3.40.50.720">
    <property type="entry name" value="NAD(P)-binding Rossmann-like Domain"/>
    <property type="match status" value="1"/>
</dbReference>
<sequence>MPACGVSSHPTRHIRSSRKAPGLYKHRAPPRWTKIPPSSERVLVLGASSGVGRLIALMYARRGAAVCVVGRRAELLNGVREECSRENLPHAQAHTESKRGVTSAEDERLRKDGKWCLAVVADCSDSHDMMRVYEAVDSAWGRLDTVILTVGVSSVLPFMSIAKAPGSDNTNNTGTSAKGLQRVHDVALRSLQGNFFGVLLSAAAFIPLLERTSSSPSILLVSSVASLIPAPTRTLYAATKSAALLFFQSLSIEHPAIVFSSVLPASIEGDFRASAVDAPVLSSATGNHEEKGEERKGKKTEKKLKRDLVVRTCIDAVDYGTRTAWIPGWYRIAHALYWIWPAFIESSARKKYGYSV</sequence>
<evidence type="ECO:0000256" key="2">
    <source>
        <dbReference type="ARBA" id="ARBA00022857"/>
    </source>
</evidence>
<name>A0A9P6DTQ0_9AGAM</name>